<dbReference type="GO" id="GO:0005886">
    <property type="term" value="C:plasma membrane"/>
    <property type="evidence" value="ECO:0007669"/>
    <property type="project" value="TreeGrafter"/>
</dbReference>
<dbReference type="PANTHER" id="PTHR24416:SF564">
    <property type="entry name" value="MACROPHAGE-STIMULATING PROTEIN RECEPTOR"/>
    <property type="match status" value="1"/>
</dbReference>
<reference evidence="10" key="1">
    <citation type="submission" date="2023-03" db="EMBL/GenBank/DDBJ databases">
        <authorList>
            <person name="Steffen K."/>
            <person name="Cardenas P."/>
        </authorList>
    </citation>
    <scope>NUCLEOTIDE SEQUENCE</scope>
</reference>
<dbReference type="InterPro" id="IPR008266">
    <property type="entry name" value="Tyr_kinase_AS"/>
</dbReference>
<dbReference type="Gene3D" id="3.30.200.20">
    <property type="entry name" value="Phosphorylase Kinase, domain 1"/>
    <property type="match status" value="1"/>
</dbReference>
<feature type="binding site" evidence="8">
    <location>
        <position position="87"/>
    </location>
    <ligand>
        <name>ATP</name>
        <dbReference type="ChEBI" id="CHEBI:30616"/>
    </ligand>
</feature>
<dbReference type="PROSITE" id="PS00109">
    <property type="entry name" value="PROTEIN_KINASE_TYR"/>
    <property type="match status" value="1"/>
</dbReference>
<evidence type="ECO:0000256" key="8">
    <source>
        <dbReference type="PROSITE-ProRule" id="PRU10141"/>
    </source>
</evidence>
<dbReference type="GO" id="GO:0005524">
    <property type="term" value="F:ATP binding"/>
    <property type="evidence" value="ECO:0007669"/>
    <property type="project" value="UniProtKB-UniRule"/>
</dbReference>
<keyword evidence="4 10" id="KW-0418">Kinase</keyword>
<feature type="domain" description="Protein kinase" evidence="9">
    <location>
        <begin position="56"/>
        <end position="335"/>
    </location>
</feature>
<evidence type="ECO:0000256" key="1">
    <source>
        <dbReference type="ARBA" id="ARBA00004167"/>
    </source>
</evidence>
<evidence type="ECO:0000256" key="2">
    <source>
        <dbReference type="ARBA" id="ARBA00022679"/>
    </source>
</evidence>
<sequence length="360" mass="40834">MNVRLFTSRQRAVAVAHDAVISNVYDTLGESSQSIRLQHLREELQNKNMIYSKDQIQLSTTVGQGESGLVYKAYIKSAVGNKLVAVKTGKALFSTVDLERLAREVSTMLSFEHTNVMSLIGVCIDREMPLLIMPFMINGSILHYVKRHKEKLLFVNECAKEKMEEARRIMLNMAYHITKGMEYLSGHKFVHRDLAARNCMIDEKGIVKVADFGLTEDMYCRKYFRRDKSEPGGEEKVPIRWMAPESIKNDIYNEATDVWSFGVTMWEIFTCGNVPYNGIHAMGILPELERGAVLEIPDNKACSDDIYQVMSSCWKLDAAMRPRFSGLVTTINCLLEKDSGYLELLNLPSFEASSLPFIGK</sequence>
<dbReference type="InterPro" id="IPR050122">
    <property type="entry name" value="RTK"/>
</dbReference>
<dbReference type="PROSITE" id="PS50011">
    <property type="entry name" value="PROTEIN_KINASE_DOM"/>
    <property type="match status" value="1"/>
</dbReference>
<dbReference type="InterPro" id="IPR020635">
    <property type="entry name" value="Tyr_kinase_cat_dom"/>
</dbReference>
<dbReference type="PANTHER" id="PTHR24416">
    <property type="entry name" value="TYROSINE-PROTEIN KINASE RECEPTOR"/>
    <property type="match status" value="1"/>
</dbReference>
<evidence type="ECO:0000313" key="11">
    <source>
        <dbReference type="Proteomes" id="UP001174909"/>
    </source>
</evidence>
<evidence type="ECO:0000256" key="5">
    <source>
        <dbReference type="ARBA" id="ARBA00022840"/>
    </source>
</evidence>
<keyword evidence="6" id="KW-0829">Tyrosine-protein kinase</keyword>
<keyword evidence="11" id="KW-1185">Reference proteome</keyword>
<keyword evidence="2" id="KW-0808">Transferase</keyword>
<evidence type="ECO:0000313" key="10">
    <source>
        <dbReference type="EMBL" id="CAI8046031.1"/>
    </source>
</evidence>
<dbReference type="EMBL" id="CASHTH010003521">
    <property type="protein sequence ID" value="CAI8046031.1"/>
    <property type="molecule type" value="Genomic_DNA"/>
</dbReference>
<dbReference type="InterPro" id="IPR011009">
    <property type="entry name" value="Kinase-like_dom_sf"/>
</dbReference>
<dbReference type="GO" id="GO:0007169">
    <property type="term" value="P:cell surface receptor protein tyrosine kinase signaling pathway"/>
    <property type="evidence" value="ECO:0007669"/>
    <property type="project" value="TreeGrafter"/>
</dbReference>
<evidence type="ECO:0000256" key="3">
    <source>
        <dbReference type="ARBA" id="ARBA00022741"/>
    </source>
</evidence>
<dbReference type="InterPro" id="IPR000719">
    <property type="entry name" value="Prot_kinase_dom"/>
</dbReference>
<dbReference type="CDD" id="cd00192">
    <property type="entry name" value="PTKc"/>
    <property type="match status" value="1"/>
</dbReference>
<dbReference type="GO" id="GO:0016477">
    <property type="term" value="P:cell migration"/>
    <property type="evidence" value="ECO:0007669"/>
    <property type="project" value="TreeGrafter"/>
</dbReference>
<dbReference type="InterPro" id="IPR001245">
    <property type="entry name" value="Ser-Thr/Tyr_kinase_cat_dom"/>
</dbReference>
<evidence type="ECO:0000256" key="4">
    <source>
        <dbReference type="ARBA" id="ARBA00022777"/>
    </source>
</evidence>
<dbReference type="FunFam" id="1.10.510.10:FF:000554">
    <property type="entry name" value="Predicted protein"/>
    <property type="match status" value="1"/>
</dbReference>
<accession>A0AA35XB58</accession>
<dbReference type="Gene3D" id="1.10.510.10">
    <property type="entry name" value="Transferase(Phosphotransferase) domain 1"/>
    <property type="match status" value="1"/>
</dbReference>
<comment type="caution">
    <text evidence="10">The sequence shown here is derived from an EMBL/GenBank/DDBJ whole genome shotgun (WGS) entry which is preliminary data.</text>
</comment>
<evidence type="ECO:0000256" key="7">
    <source>
        <dbReference type="ARBA" id="ARBA00051243"/>
    </source>
</evidence>
<dbReference type="GO" id="GO:0043235">
    <property type="term" value="C:receptor complex"/>
    <property type="evidence" value="ECO:0007669"/>
    <property type="project" value="TreeGrafter"/>
</dbReference>
<protein>
    <submittedName>
        <fullName evidence="10">Tyrosine-protein kinase transforming protein SEA</fullName>
    </submittedName>
</protein>
<gene>
    <name evidence="10" type="ORF">GBAR_LOCUS25450</name>
</gene>
<dbReference type="SUPFAM" id="SSF56112">
    <property type="entry name" value="Protein kinase-like (PK-like)"/>
    <property type="match status" value="1"/>
</dbReference>
<dbReference type="AlphaFoldDB" id="A0AA35XB58"/>
<keyword evidence="3 8" id="KW-0547">Nucleotide-binding</keyword>
<dbReference type="PIRSF" id="PIRSF000654">
    <property type="entry name" value="Integrin-linked_kinase"/>
    <property type="match status" value="1"/>
</dbReference>
<dbReference type="PRINTS" id="PR00109">
    <property type="entry name" value="TYRKINASE"/>
</dbReference>
<organism evidence="10 11">
    <name type="scientific">Geodia barretti</name>
    <name type="common">Barrett's horny sponge</name>
    <dbReference type="NCBI Taxonomy" id="519541"/>
    <lineage>
        <taxon>Eukaryota</taxon>
        <taxon>Metazoa</taxon>
        <taxon>Porifera</taxon>
        <taxon>Demospongiae</taxon>
        <taxon>Heteroscleromorpha</taxon>
        <taxon>Tetractinellida</taxon>
        <taxon>Astrophorina</taxon>
        <taxon>Geodiidae</taxon>
        <taxon>Geodia</taxon>
    </lineage>
</organism>
<proteinExistence type="predicted"/>
<dbReference type="InterPro" id="IPR017441">
    <property type="entry name" value="Protein_kinase_ATP_BS"/>
</dbReference>
<comment type="catalytic activity">
    <reaction evidence="7">
        <text>L-tyrosyl-[protein] + ATP = O-phospho-L-tyrosyl-[protein] + ADP + H(+)</text>
        <dbReference type="Rhea" id="RHEA:10596"/>
        <dbReference type="Rhea" id="RHEA-COMP:10136"/>
        <dbReference type="Rhea" id="RHEA-COMP:20101"/>
        <dbReference type="ChEBI" id="CHEBI:15378"/>
        <dbReference type="ChEBI" id="CHEBI:30616"/>
        <dbReference type="ChEBI" id="CHEBI:46858"/>
        <dbReference type="ChEBI" id="CHEBI:61978"/>
        <dbReference type="ChEBI" id="CHEBI:456216"/>
        <dbReference type="EC" id="2.7.10.1"/>
    </reaction>
</comment>
<feature type="non-terminal residue" evidence="10">
    <location>
        <position position="1"/>
    </location>
</feature>
<comment type="subcellular location">
    <subcellularLocation>
        <location evidence="1">Membrane</location>
        <topology evidence="1">Single-pass membrane protein</topology>
    </subcellularLocation>
</comment>
<dbReference type="GO" id="GO:0004714">
    <property type="term" value="F:transmembrane receptor protein tyrosine kinase activity"/>
    <property type="evidence" value="ECO:0007669"/>
    <property type="project" value="UniProtKB-EC"/>
</dbReference>
<dbReference type="PROSITE" id="PS00107">
    <property type="entry name" value="PROTEIN_KINASE_ATP"/>
    <property type="match status" value="1"/>
</dbReference>
<evidence type="ECO:0000256" key="6">
    <source>
        <dbReference type="ARBA" id="ARBA00023137"/>
    </source>
</evidence>
<dbReference type="SMART" id="SM00219">
    <property type="entry name" value="TyrKc"/>
    <property type="match status" value="1"/>
</dbReference>
<evidence type="ECO:0000259" key="9">
    <source>
        <dbReference type="PROSITE" id="PS50011"/>
    </source>
</evidence>
<name>A0AA35XB58_GEOBA</name>
<dbReference type="Pfam" id="PF07714">
    <property type="entry name" value="PK_Tyr_Ser-Thr"/>
    <property type="match status" value="1"/>
</dbReference>
<keyword evidence="5 8" id="KW-0067">ATP-binding</keyword>
<dbReference type="Proteomes" id="UP001174909">
    <property type="component" value="Unassembled WGS sequence"/>
</dbReference>